<evidence type="ECO:0000313" key="2">
    <source>
        <dbReference type="EMBL" id="CAB0018951.1"/>
    </source>
</evidence>
<dbReference type="EMBL" id="CADCXU010033593">
    <property type="protein sequence ID" value="CAB0018951.1"/>
    <property type="molecule type" value="Genomic_DNA"/>
</dbReference>
<feature type="non-terminal residue" evidence="2">
    <location>
        <position position="60"/>
    </location>
</feature>
<reference evidence="2 3" key="1">
    <citation type="submission" date="2020-02" db="EMBL/GenBank/DDBJ databases">
        <authorList>
            <person name="Ferguson B K."/>
        </authorList>
    </citation>
    <scope>NUCLEOTIDE SEQUENCE [LARGE SCALE GENOMIC DNA]</scope>
</reference>
<keyword evidence="3" id="KW-1185">Reference proteome</keyword>
<proteinExistence type="predicted"/>
<feature type="region of interest" description="Disordered" evidence="1">
    <location>
        <begin position="24"/>
        <end position="60"/>
    </location>
</feature>
<dbReference type="Proteomes" id="UP000479000">
    <property type="component" value="Unassembled WGS sequence"/>
</dbReference>
<feature type="compositionally biased region" description="Polar residues" evidence="1">
    <location>
        <begin position="50"/>
        <end position="60"/>
    </location>
</feature>
<evidence type="ECO:0000313" key="3">
    <source>
        <dbReference type="Proteomes" id="UP000479000"/>
    </source>
</evidence>
<sequence>MAKPRPNCALYPLVRALIRINSQPTKAHSGWSEASGIDGTIHRQVRPRIQSLQPRKATSN</sequence>
<name>A0A6H5HLF8_9HEMI</name>
<protein>
    <submittedName>
        <fullName evidence="2">Uncharacterized protein</fullName>
    </submittedName>
</protein>
<gene>
    <name evidence="2" type="ORF">NTEN_LOCUS22663</name>
</gene>
<accession>A0A6H5HLF8</accession>
<evidence type="ECO:0000256" key="1">
    <source>
        <dbReference type="SAM" id="MobiDB-lite"/>
    </source>
</evidence>
<organism evidence="2 3">
    <name type="scientific">Nesidiocoris tenuis</name>
    <dbReference type="NCBI Taxonomy" id="355587"/>
    <lineage>
        <taxon>Eukaryota</taxon>
        <taxon>Metazoa</taxon>
        <taxon>Ecdysozoa</taxon>
        <taxon>Arthropoda</taxon>
        <taxon>Hexapoda</taxon>
        <taxon>Insecta</taxon>
        <taxon>Pterygota</taxon>
        <taxon>Neoptera</taxon>
        <taxon>Paraneoptera</taxon>
        <taxon>Hemiptera</taxon>
        <taxon>Heteroptera</taxon>
        <taxon>Panheteroptera</taxon>
        <taxon>Cimicomorpha</taxon>
        <taxon>Miridae</taxon>
        <taxon>Dicyphina</taxon>
        <taxon>Nesidiocoris</taxon>
    </lineage>
</organism>
<dbReference type="AlphaFoldDB" id="A0A6H5HLF8"/>